<gene>
    <name evidence="2" type="ORF">JEQ47_04665</name>
</gene>
<dbReference type="RefSeq" id="WP_198875214.1">
    <property type="nucleotide sequence ID" value="NZ_JAEKMH010000001.1"/>
</dbReference>
<dbReference type="EMBL" id="JAEKMH010000001">
    <property type="protein sequence ID" value="MBJ3784008.1"/>
    <property type="molecule type" value="Genomic_DNA"/>
</dbReference>
<evidence type="ECO:0000313" key="2">
    <source>
        <dbReference type="EMBL" id="MBJ3784008.1"/>
    </source>
</evidence>
<proteinExistence type="predicted"/>
<dbReference type="InterPro" id="IPR030392">
    <property type="entry name" value="S74_ICA"/>
</dbReference>
<organism evidence="2 3">
    <name type="scientific">Devosia sediminis</name>
    <dbReference type="NCBI Taxonomy" id="2798801"/>
    <lineage>
        <taxon>Bacteria</taxon>
        <taxon>Pseudomonadati</taxon>
        <taxon>Pseudomonadota</taxon>
        <taxon>Alphaproteobacteria</taxon>
        <taxon>Hyphomicrobiales</taxon>
        <taxon>Devosiaceae</taxon>
        <taxon>Devosia</taxon>
    </lineage>
</organism>
<dbReference type="Pfam" id="PF13472">
    <property type="entry name" value="Lipase_GDSL_2"/>
    <property type="match status" value="1"/>
</dbReference>
<name>A0A934MJF4_9HYPH</name>
<reference evidence="2" key="1">
    <citation type="submission" date="2020-12" db="EMBL/GenBank/DDBJ databases">
        <title>Devosia sp. MSA67 isolated from Mo River.</title>
        <authorList>
            <person name="Ma F."/>
            <person name="Zi Z."/>
        </authorList>
    </citation>
    <scope>NUCLEOTIDE SEQUENCE</scope>
    <source>
        <strain evidence="2">MSA67</strain>
    </source>
</reference>
<sequence length="364" mass="38152">MHFVGTTVPVAGAIIADQVEVFAASSSGDAMIPQAAVVVGYGDSWVAGDVGTSLERESFLTQLEAELPDATIINEGIPGGDVFDLLANFDTAVVPHSPTHVIVCTGTNDAYSPSSGTFDPTAIEGFTLAMLQLISRITGIGARPIILGVPALAEADGAFAAWEMNARAMKYSRNLYLMLSSAGDPRGGWSNSPTLSQYIIGRPASAVGAVNGKTLGEDAIESSRSTTGAAGHAYFYNPNGTVGMISTSGSATSYLTSSDESLKDFDGLYDPVAAIDIIRADPVRVFTWKVDGTAAVGWGAQTSYSVSTDLAVPGEGLIGDENFRPWGVDQGKRTPYLWAALSWALDQIDKLESRVAALERDNPE</sequence>
<dbReference type="AlphaFoldDB" id="A0A934MJF4"/>
<feature type="domain" description="Peptidase S74" evidence="1">
    <location>
        <begin position="258"/>
        <end position="355"/>
    </location>
</feature>
<dbReference type="Proteomes" id="UP000602124">
    <property type="component" value="Unassembled WGS sequence"/>
</dbReference>
<evidence type="ECO:0000313" key="3">
    <source>
        <dbReference type="Proteomes" id="UP000602124"/>
    </source>
</evidence>
<protein>
    <recommendedName>
        <fullName evidence="1">Peptidase S74 domain-containing protein</fullName>
    </recommendedName>
</protein>
<accession>A0A934MJF4</accession>
<evidence type="ECO:0000259" key="1">
    <source>
        <dbReference type="PROSITE" id="PS51688"/>
    </source>
</evidence>
<dbReference type="InterPro" id="IPR036514">
    <property type="entry name" value="SGNH_hydro_sf"/>
</dbReference>
<dbReference type="SUPFAM" id="SSF52266">
    <property type="entry name" value="SGNH hydrolase"/>
    <property type="match status" value="1"/>
</dbReference>
<keyword evidence="3" id="KW-1185">Reference proteome</keyword>
<comment type="caution">
    <text evidence="2">The sequence shown here is derived from an EMBL/GenBank/DDBJ whole genome shotgun (WGS) entry which is preliminary data.</text>
</comment>
<dbReference type="InterPro" id="IPR013830">
    <property type="entry name" value="SGNH_hydro"/>
</dbReference>
<dbReference type="GO" id="GO:0016788">
    <property type="term" value="F:hydrolase activity, acting on ester bonds"/>
    <property type="evidence" value="ECO:0007669"/>
    <property type="project" value="UniProtKB-ARBA"/>
</dbReference>
<dbReference type="Gene3D" id="3.40.50.1110">
    <property type="entry name" value="SGNH hydrolase"/>
    <property type="match status" value="1"/>
</dbReference>
<dbReference type="PROSITE" id="PS51688">
    <property type="entry name" value="ICA"/>
    <property type="match status" value="1"/>
</dbReference>